<evidence type="ECO:0008006" key="3">
    <source>
        <dbReference type="Google" id="ProtNLM"/>
    </source>
</evidence>
<dbReference type="Pfam" id="PF06035">
    <property type="entry name" value="Peptidase_C93"/>
    <property type="match status" value="1"/>
</dbReference>
<dbReference type="SUPFAM" id="SSF54001">
    <property type="entry name" value="Cysteine proteinases"/>
    <property type="match status" value="1"/>
</dbReference>
<dbReference type="AlphaFoldDB" id="A0A1V0B5G4"/>
<sequence>MLVSLAGYGWDFSRIIARAEQRYSLDMQARWRLQEWQALLENPGNGDTQSLLNTVNRFFNQRLRFADDIDIWGEIDYWATPVESLVKGAGDCEDYAIAKYFSLRRLGIPNDHLRLTYVKAVELNQAHMVLTYYRTPDSEPLVLDNLIDEIRPASQRPDLIPVYSFNAEGLWLASAGGSTQTGSAKQLSRWQDLLRKMRDEGFTEFTAP</sequence>
<evidence type="ECO:0000313" key="1">
    <source>
        <dbReference type="EMBL" id="AQZ95176.1"/>
    </source>
</evidence>
<dbReference type="Gene3D" id="3.10.620.30">
    <property type="match status" value="1"/>
</dbReference>
<dbReference type="PANTHER" id="PTHR39327">
    <property type="match status" value="1"/>
</dbReference>
<dbReference type="Proteomes" id="UP000243488">
    <property type="component" value="Chromosome"/>
</dbReference>
<name>A0A1V0B5G4_9GAMM</name>
<evidence type="ECO:0000313" key="2">
    <source>
        <dbReference type="Proteomes" id="UP000243488"/>
    </source>
</evidence>
<accession>A0A1V0B5G4</accession>
<protein>
    <recommendedName>
        <fullName evidence="3">Sulfate adenylyltransferase</fullName>
    </recommendedName>
</protein>
<dbReference type="PANTHER" id="PTHR39327:SF1">
    <property type="entry name" value="BLR5470 PROTEIN"/>
    <property type="match status" value="1"/>
</dbReference>
<gene>
    <name evidence="1" type="ORF">BVH74_10635</name>
</gene>
<dbReference type="EMBL" id="CP020100">
    <property type="protein sequence ID" value="AQZ95176.1"/>
    <property type="molecule type" value="Genomic_DNA"/>
</dbReference>
<dbReference type="InterPro" id="IPR010319">
    <property type="entry name" value="Transglutaminase-like_Cys_pept"/>
</dbReference>
<organism evidence="1 2">
    <name type="scientific">Halopseudomonas phragmitis</name>
    <dbReference type="NCBI Taxonomy" id="1931241"/>
    <lineage>
        <taxon>Bacteria</taxon>
        <taxon>Pseudomonadati</taxon>
        <taxon>Pseudomonadota</taxon>
        <taxon>Gammaproteobacteria</taxon>
        <taxon>Pseudomonadales</taxon>
        <taxon>Pseudomonadaceae</taxon>
        <taxon>Halopseudomonas</taxon>
    </lineage>
</organism>
<reference evidence="1 2" key="1">
    <citation type="submission" date="2017-03" db="EMBL/GenBank/DDBJ databases">
        <title>Complete genome sequence of the novel DNRA strain Pseudomonas sp. S-6-2 isolated from Chinese polluted river sediment. Journal of Biotechnology.</title>
        <authorList>
            <person name="Li J."/>
            <person name="Xiang F."/>
            <person name="Wang L."/>
            <person name="Xi L."/>
            <person name="Liu J."/>
        </authorList>
    </citation>
    <scope>NUCLEOTIDE SEQUENCE [LARGE SCALE GENOMIC DNA]</scope>
    <source>
        <strain evidence="1 2">S-6-2</strain>
    </source>
</reference>
<dbReference type="KEGG" id="ppha:BVH74_10635"/>
<dbReference type="NCBIfam" id="NF045674">
    <property type="entry name" value="CystProtLapG"/>
    <property type="match status" value="1"/>
</dbReference>
<proteinExistence type="predicted"/>
<keyword evidence="2" id="KW-1185">Reference proteome</keyword>
<dbReference type="InterPro" id="IPR038765">
    <property type="entry name" value="Papain-like_cys_pep_sf"/>
</dbReference>
<dbReference type="STRING" id="1931241.BVH74_10635"/>